<dbReference type="SUPFAM" id="SSF51905">
    <property type="entry name" value="FAD/NAD(P)-binding domain"/>
    <property type="match status" value="1"/>
</dbReference>
<dbReference type="InterPro" id="IPR036188">
    <property type="entry name" value="FAD/NAD-bd_sf"/>
</dbReference>
<organism evidence="2 3">
    <name type="scientific">Candidatus Methanoperedens nitratireducens</name>
    <dbReference type="NCBI Taxonomy" id="1392998"/>
    <lineage>
        <taxon>Archaea</taxon>
        <taxon>Methanobacteriati</taxon>
        <taxon>Methanobacteriota</taxon>
        <taxon>Stenosarchaea group</taxon>
        <taxon>Methanomicrobia</taxon>
        <taxon>Methanosarcinales</taxon>
        <taxon>ANME-2 cluster</taxon>
        <taxon>Candidatus Methanoperedentaceae</taxon>
        <taxon>Candidatus Methanoperedens</taxon>
    </lineage>
</organism>
<proteinExistence type="predicted"/>
<dbReference type="PANTHER" id="PTHR43734:SF1">
    <property type="entry name" value="PHYTOENE DESATURASE"/>
    <property type="match status" value="1"/>
</dbReference>
<feature type="domain" description="Amine oxidase" evidence="1">
    <location>
        <begin position="13"/>
        <end position="451"/>
    </location>
</feature>
<dbReference type="EC" id="5.4.99.9" evidence="2"/>
<dbReference type="AlphaFoldDB" id="A0A0P8A3G2"/>
<protein>
    <submittedName>
        <fullName evidence="2">UDP-galactopyranose mutase</fullName>
        <ecNumber evidence="2">5.4.99.9</ecNumber>
    </submittedName>
</protein>
<accession>A0A0P8A3G2</accession>
<dbReference type="PATRIC" id="fig|1719120.3.peg.2999"/>
<dbReference type="PRINTS" id="PR00420">
    <property type="entry name" value="RNGMNOXGNASE"/>
</dbReference>
<name>A0A0P8A3G2_9EURY</name>
<keyword evidence="2" id="KW-0413">Isomerase</keyword>
<dbReference type="Gene3D" id="3.50.50.60">
    <property type="entry name" value="FAD/NAD(P)-binding domain"/>
    <property type="match status" value="2"/>
</dbReference>
<evidence type="ECO:0000259" key="1">
    <source>
        <dbReference type="Pfam" id="PF01593"/>
    </source>
</evidence>
<reference evidence="2 3" key="1">
    <citation type="submission" date="2015-09" db="EMBL/GenBank/DDBJ databases">
        <title>A metagenomics-based metabolic model of nitrate-dependent anaerobic oxidation of methane by Methanoperedens-like archaea.</title>
        <authorList>
            <person name="Arshad A."/>
            <person name="Speth D.R."/>
            <person name="De Graaf R.M."/>
            <person name="Op Den Camp H.J."/>
            <person name="Jetten M.S."/>
            <person name="Welte C.U."/>
        </authorList>
    </citation>
    <scope>NUCLEOTIDE SEQUENCE [LARGE SCALE GENOMIC DNA]</scope>
</reference>
<dbReference type="Pfam" id="PF01593">
    <property type="entry name" value="Amino_oxidase"/>
    <property type="match status" value="1"/>
</dbReference>
<evidence type="ECO:0000313" key="3">
    <source>
        <dbReference type="Proteomes" id="UP000050360"/>
    </source>
</evidence>
<evidence type="ECO:0000313" key="2">
    <source>
        <dbReference type="EMBL" id="KPQ42684.1"/>
    </source>
</evidence>
<dbReference type="GO" id="GO:0016491">
    <property type="term" value="F:oxidoreductase activity"/>
    <property type="evidence" value="ECO:0007669"/>
    <property type="project" value="InterPro"/>
</dbReference>
<gene>
    <name evidence="2" type="ORF">MPEBLZ_02748</name>
</gene>
<sequence length="473" mass="52443">MSDYDVIIVGGGISGLLSALTLSKHGKKVLVLEKDDAVGGNCNSYTVDGFQVDTGPHAITHLREGPLRRLMDEYFTYMPFFVDYGHYYVRTEKGLTKIPSNIKDFVTFDVLPGKDRLMLSQALTKALTQMTFGMLDGDQPVYDYIPKGLSGDTYDFVNAIAYFLSGKSMKDTSVNRVLYGSSFVRDSVSEDIFENVEEASGTSYASMISDKLSKYQLKGHLSSLGRLATNKVSYAQAYPRGGLRSLLKAVLYSMPETVQIKTSSRVNKILTDGEKAVGVTTDSDSYSSDTIVYTGFVKNLPLLVELPPDYIKKLSTIDQTLSLTLWLGLKEKMKEFDYTGSEVWFKGGAYWAMPISNYDASIAPKGKQLVGFTFVIDDKNNIESEKKKALDLIFRAVPGIENKIEMTHYQVTIPEKAAVTINGYFAGTRSPVRNLYLAGTDTDSRSMGVTRAAYSVLELLKAMKEDKILLILF</sequence>
<dbReference type="EMBL" id="LKCM01000210">
    <property type="protein sequence ID" value="KPQ42684.1"/>
    <property type="molecule type" value="Genomic_DNA"/>
</dbReference>
<comment type="caution">
    <text evidence="2">The sequence shown here is derived from an EMBL/GenBank/DDBJ whole genome shotgun (WGS) entry which is preliminary data.</text>
</comment>
<dbReference type="InterPro" id="IPR002937">
    <property type="entry name" value="Amino_oxidase"/>
</dbReference>
<dbReference type="GO" id="GO:0008767">
    <property type="term" value="F:UDP-galactopyranose mutase activity"/>
    <property type="evidence" value="ECO:0007669"/>
    <property type="project" value="UniProtKB-EC"/>
</dbReference>
<dbReference type="PANTHER" id="PTHR43734">
    <property type="entry name" value="PHYTOENE DESATURASE"/>
    <property type="match status" value="1"/>
</dbReference>
<dbReference type="Proteomes" id="UP000050360">
    <property type="component" value="Unassembled WGS sequence"/>
</dbReference>